<accession>A0A1B2RCL4</accession>
<sequence length="342" mass="38220">MTNIKNLLDASKNTYQYQAQAKENGVKDFALFSTTFDEKSNHSGLAYINESSGEVIVAHRGTDFTKVKDIVTDLKIVMNWKETKADISAVKFTDSVLDDLIDQGFDIKKVIQTGHSLGGRLAQHCLKTLNETSDYKAESITFNSARVSTHDTQDKEFDHLNLRAKGNGVFTTDLVTSFGSHLGETVDIILPEIKNFIQAHKLTSFELMEEHYKKVFSEIPISELIQLSKKSNDFALLSSSLEIEKTDLLKNISQMNTDLTKDANIVSTQIGKSYKGEIIAETPKEYVQQLGENSKYFAFHVKSNLNKPVNLGDKVQISYPKDSSKKASVEQISLSSSKTKSR</sequence>
<dbReference type="InterPro" id="IPR029058">
    <property type="entry name" value="AB_hydrolase_fold"/>
</dbReference>
<geneLocation type="plasmid" evidence="3">
    <name>IHIT7853-OXA-23</name>
</geneLocation>
<feature type="region of interest" description="Disordered" evidence="1">
    <location>
        <begin position="321"/>
        <end position="342"/>
    </location>
</feature>
<keyword evidence="3" id="KW-0614">Plasmid</keyword>
<evidence type="ECO:0000256" key="1">
    <source>
        <dbReference type="SAM" id="MobiDB-lite"/>
    </source>
</evidence>
<dbReference type="InterPro" id="IPR040782">
    <property type="entry name" value="KfrB"/>
</dbReference>
<protein>
    <recommendedName>
        <fullName evidence="2">KfrB domain-containing protein</fullName>
    </recommendedName>
</protein>
<dbReference type="AlphaFoldDB" id="A0A1B2RCL4"/>
<dbReference type="EMBL" id="KX118105">
    <property type="protein sequence ID" value="AOB42358.1"/>
    <property type="molecule type" value="Genomic_DNA"/>
</dbReference>
<dbReference type="RefSeq" id="WP_064534780.1">
    <property type="nucleotide sequence ID" value="NZ_KX118105.1"/>
</dbReference>
<organism evidence="3">
    <name type="scientific">Acinetobacter baumannii</name>
    <dbReference type="NCBI Taxonomy" id="470"/>
    <lineage>
        <taxon>Bacteria</taxon>
        <taxon>Pseudomonadati</taxon>
        <taxon>Pseudomonadota</taxon>
        <taxon>Gammaproteobacteria</taxon>
        <taxon>Moraxellales</taxon>
        <taxon>Moraxellaceae</taxon>
        <taxon>Acinetobacter</taxon>
        <taxon>Acinetobacter calcoaceticus/baumannii complex</taxon>
    </lineage>
</organism>
<evidence type="ECO:0000259" key="2">
    <source>
        <dbReference type="Pfam" id="PF18790"/>
    </source>
</evidence>
<feature type="domain" description="KfrB" evidence="2">
    <location>
        <begin position="273"/>
        <end position="325"/>
    </location>
</feature>
<dbReference type="Gene3D" id="3.40.50.1820">
    <property type="entry name" value="alpha/beta hydrolase"/>
    <property type="match status" value="1"/>
</dbReference>
<evidence type="ECO:0000313" key="3">
    <source>
        <dbReference type="EMBL" id="AOB42358.1"/>
    </source>
</evidence>
<dbReference type="SUPFAM" id="SSF53474">
    <property type="entry name" value="alpha/beta-Hydrolases"/>
    <property type="match status" value="1"/>
</dbReference>
<feature type="compositionally biased region" description="Polar residues" evidence="1">
    <location>
        <begin position="330"/>
        <end position="342"/>
    </location>
</feature>
<dbReference type="Pfam" id="PF18790">
    <property type="entry name" value="KfrB"/>
    <property type="match status" value="1"/>
</dbReference>
<proteinExistence type="predicted"/>
<name>A0A1B2RCL4_ACIBA</name>
<reference evidence="3" key="1">
    <citation type="journal article" date="2016" name="Gut Pathog.">
        <title>Genome sequence of OXA-23 producing Acinetobacter baumannii IHIT7853, a carbapenem-resistant strain from a cat belonging to international clone IC1.</title>
        <authorList>
            <person name="Ewers C."/>
            <person name="Klotz P."/>
            <person name="Scheufen S."/>
            <person name="Leidner U."/>
            <person name="Gottig S."/>
            <person name="Semmler T."/>
        </authorList>
    </citation>
    <scope>NUCLEOTIDE SEQUENCE</scope>
    <source>
        <strain evidence="3">IHIT7853</strain>
        <plasmid evidence="3">IHIT7853-OXA-23</plasmid>
    </source>
</reference>